<dbReference type="InterPro" id="IPR036291">
    <property type="entry name" value="NAD(P)-bd_dom_sf"/>
</dbReference>
<dbReference type="InterPro" id="IPR051468">
    <property type="entry name" value="Fungal_SecMetab_SDRs"/>
</dbReference>
<dbReference type="EMBL" id="JH823226">
    <property type="protein sequence ID" value="EKC41571.1"/>
    <property type="molecule type" value="Genomic_DNA"/>
</dbReference>
<evidence type="ECO:0000256" key="2">
    <source>
        <dbReference type="ARBA" id="ARBA00023002"/>
    </source>
</evidence>
<dbReference type="SUPFAM" id="SSF51735">
    <property type="entry name" value="NAD(P)-binding Rossmann-fold domains"/>
    <property type="match status" value="1"/>
</dbReference>
<organism evidence="5">
    <name type="scientific">Magallana gigas</name>
    <name type="common">Pacific oyster</name>
    <name type="synonym">Crassostrea gigas</name>
    <dbReference type="NCBI Taxonomy" id="29159"/>
    <lineage>
        <taxon>Eukaryota</taxon>
        <taxon>Metazoa</taxon>
        <taxon>Spiralia</taxon>
        <taxon>Lophotrochozoa</taxon>
        <taxon>Mollusca</taxon>
        <taxon>Bivalvia</taxon>
        <taxon>Autobranchia</taxon>
        <taxon>Pteriomorphia</taxon>
        <taxon>Ostreida</taxon>
        <taxon>Ostreoidea</taxon>
        <taxon>Ostreidae</taxon>
        <taxon>Magallana</taxon>
    </lineage>
</organism>
<dbReference type="PANTHER" id="PTHR43544:SF7">
    <property type="entry name" value="NADB-LER2"/>
    <property type="match status" value="1"/>
</dbReference>
<feature type="domain" description="CASP C-terminal" evidence="4">
    <location>
        <begin position="36"/>
        <end position="256"/>
    </location>
</feature>
<dbReference type="AlphaFoldDB" id="K1S2P4"/>
<evidence type="ECO:0000256" key="1">
    <source>
        <dbReference type="ARBA" id="ARBA00022857"/>
    </source>
</evidence>
<dbReference type="CDD" id="cd05325">
    <property type="entry name" value="carb_red_sniffer_like_SDR_c"/>
    <property type="match status" value="1"/>
</dbReference>
<dbReference type="GO" id="GO:0006891">
    <property type="term" value="P:intra-Golgi vesicle-mediated transport"/>
    <property type="evidence" value="ECO:0007669"/>
    <property type="project" value="InterPro"/>
</dbReference>
<keyword evidence="2" id="KW-0560">Oxidoreductase</keyword>
<dbReference type="InterPro" id="IPR002347">
    <property type="entry name" value="SDR_fam"/>
</dbReference>
<reference evidence="5" key="1">
    <citation type="journal article" date="2012" name="Nature">
        <title>The oyster genome reveals stress adaptation and complexity of shell formation.</title>
        <authorList>
            <person name="Zhang G."/>
            <person name="Fang X."/>
            <person name="Guo X."/>
            <person name="Li L."/>
            <person name="Luo R."/>
            <person name="Xu F."/>
            <person name="Yang P."/>
            <person name="Zhang L."/>
            <person name="Wang X."/>
            <person name="Qi H."/>
            <person name="Xiong Z."/>
            <person name="Que H."/>
            <person name="Xie Y."/>
            <person name="Holland P.W."/>
            <person name="Paps J."/>
            <person name="Zhu Y."/>
            <person name="Wu F."/>
            <person name="Chen Y."/>
            <person name="Wang J."/>
            <person name="Peng C."/>
            <person name="Meng J."/>
            <person name="Yang L."/>
            <person name="Liu J."/>
            <person name="Wen B."/>
            <person name="Zhang N."/>
            <person name="Huang Z."/>
            <person name="Zhu Q."/>
            <person name="Feng Y."/>
            <person name="Mount A."/>
            <person name="Hedgecock D."/>
            <person name="Xu Z."/>
            <person name="Liu Y."/>
            <person name="Domazet-Loso T."/>
            <person name="Du Y."/>
            <person name="Sun X."/>
            <person name="Zhang S."/>
            <person name="Liu B."/>
            <person name="Cheng P."/>
            <person name="Jiang X."/>
            <person name="Li J."/>
            <person name="Fan D."/>
            <person name="Wang W."/>
            <person name="Fu W."/>
            <person name="Wang T."/>
            <person name="Wang B."/>
            <person name="Zhang J."/>
            <person name="Peng Z."/>
            <person name="Li Y."/>
            <person name="Li N."/>
            <person name="Wang J."/>
            <person name="Chen M."/>
            <person name="He Y."/>
            <person name="Tan F."/>
            <person name="Song X."/>
            <person name="Zheng Q."/>
            <person name="Huang R."/>
            <person name="Yang H."/>
            <person name="Du X."/>
            <person name="Chen L."/>
            <person name="Yang M."/>
            <person name="Gaffney P.M."/>
            <person name="Wang S."/>
            <person name="Luo L."/>
            <person name="She Z."/>
            <person name="Ming Y."/>
            <person name="Huang W."/>
            <person name="Zhang S."/>
            <person name="Huang B."/>
            <person name="Zhang Y."/>
            <person name="Qu T."/>
            <person name="Ni P."/>
            <person name="Miao G."/>
            <person name="Wang J."/>
            <person name="Wang Q."/>
            <person name="Steinberg C.E."/>
            <person name="Wang H."/>
            <person name="Li N."/>
            <person name="Qian L."/>
            <person name="Zhang G."/>
            <person name="Li Y."/>
            <person name="Yang H."/>
            <person name="Liu X."/>
            <person name="Wang J."/>
            <person name="Yin Y."/>
            <person name="Wang J."/>
        </authorList>
    </citation>
    <scope>NUCLEOTIDE SEQUENCE [LARGE SCALE GENOMIC DNA]</scope>
    <source>
        <strain evidence="5">05x7-T-G4-1.051#20</strain>
    </source>
</reference>
<evidence type="ECO:0000313" key="5">
    <source>
        <dbReference type="EMBL" id="EKC41571.1"/>
    </source>
</evidence>
<name>K1S2P4_MAGGI</name>
<dbReference type="Pfam" id="PF08172">
    <property type="entry name" value="CASP_C"/>
    <property type="match status" value="1"/>
</dbReference>
<keyword evidence="1" id="KW-0521">NADP</keyword>
<dbReference type="Pfam" id="PF00106">
    <property type="entry name" value="adh_short"/>
    <property type="match status" value="1"/>
</dbReference>
<dbReference type="PRINTS" id="PR00081">
    <property type="entry name" value="GDHRDH"/>
</dbReference>
<dbReference type="GO" id="GO:0016491">
    <property type="term" value="F:oxidoreductase activity"/>
    <property type="evidence" value="ECO:0007669"/>
    <property type="project" value="UniProtKB-KW"/>
</dbReference>
<dbReference type="HOGENOM" id="CLU_548899_0_0_1"/>
<evidence type="ECO:0000256" key="3">
    <source>
        <dbReference type="RuleBase" id="RU000363"/>
    </source>
</evidence>
<protein>
    <submittedName>
        <fullName evidence="5">Protein CASP</fullName>
    </submittedName>
</protein>
<dbReference type="PANTHER" id="PTHR43544">
    <property type="entry name" value="SHORT-CHAIN DEHYDROGENASE/REDUCTASE"/>
    <property type="match status" value="1"/>
</dbReference>
<proteinExistence type="inferred from homology"/>
<evidence type="ECO:0000259" key="4">
    <source>
        <dbReference type="Pfam" id="PF08172"/>
    </source>
</evidence>
<gene>
    <name evidence="5" type="ORF">CGI_10022122</name>
</gene>
<accession>K1S2P4</accession>
<dbReference type="InterPro" id="IPR012955">
    <property type="entry name" value="CASP_C"/>
</dbReference>
<dbReference type="GO" id="GO:0000139">
    <property type="term" value="C:Golgi membrane"/>
    <property type="evidence" value="ECO:0007669"/>
    <property type="project" value="InterPro"/>
</dbReference>
<dbReference type="InParanoid" id="K1S2P4"/>
<comment type="similarity">
    <text evidence="3">Belongs to the short-chain dehydrogenases/reductases (SDR) family.</text>
</comment>
<dbReference type="Gene3D" id="3.40.50.720">
    <property type="entry name" value="NAD(P)-binding Rossmann-like Domain"/>
    <property type="match status" value="1"/>
</dbReference>
<sequence length="497" mass="55683">MDFAKIYVRAARVFKGKTDPGRAAIGGPVAAKRYRKLQEDYQEAASTVQEQKLLITQLEEDLRSFNAVSSMFRGEAEGEPVTGSQVEADVVAEVVKDVIPGVTAGDKTAVDSILPIVQSQRERYRLRAQELEAHSLGQQQQISLLQNEIDKLRSDNVKLYEKIRFLQSFPAKGGQASSEDTESRYSMQYEERLDPFSTFSRKERQRKYMNLKPYDKITLSMGRFIMSNKVARTIAFFYTLLLHSLVFLVLYKLAHTESCKRDYAADCHAKQFLKLGNPPDHLFATCRDPERAEELKILKEEDDRIQIIKLDVTSQTDIDAAARQVEDRVGDRGLNLLINNAGMTRKRQYVGNLNRDHLLEQFDTNVIGPLLVTQSLMPLLLRAASLYNEPDSCNKAAIVNISSILGSIAENKSGGMYGYRPSKAAMNMVTKSLHEELKNKGILVAALHPGWVRTGIGGPEATLSPEESIKDCLNVLSKLSTEKSGCLLSNNGDKIEW</sequence>
<dbReference type="PRINTS" id="PR00080">
    <property type="entry name" value="SDRFAMILY"/>
</dbReference>